<evidence type="ECO:0000256" key="5">
    <source>
        <dbReference type="ARBA" id="ARBA00022840"/>
    </source>
</evidence>
<evidence type="ECO:0000256" key="6">
    <source>
        <dbReference type="ARBA" id="ARBA00023277"/>
    </source>
</evidence>
<gene>
    <name evidence="15" type="ORF">SU32_03470</name>
</gene>
<comment type="catalytic activity">
    <reaction evidence="7">
        <text>3-dehydro-L-erythronate + ATP = 3-dehydro-4-O-phospho-L-erythronate + ADP + H(+)</text>
        <dbReference type="Rhea" id="RHEA:52552"/>
        <dbReference type="ChEBI" id="CHEBI:15378"/>
        <dbReference type="ChEBI" id="CHEBI:30616"/>
        <dbReference type="ChEBI" id="CHEBI:136592"/>
        <dbReference type="ChEBI" id="CHEBI:136670"/>
        <dbReference type="ChEBI" id="CHEBI:456216"/>
        <dbReference type="EC" id="2.7.1.217"/>
    </reaction>
</comment>
<comment type="similarity">
    <text evidence="1">Belongs to the four-carbon acid sugar kinase family.</text>
</comment>
<dbReference type="GO" id="GO:0005524">
    <property type="term" value="F:ATP binding"/>
    <property type="evidence" value="ECO:0007669"/>
    <property type="project" value="UniProtKB-KW"/>
</dbReference>
<dbReference type="Gene3D" id="3.40.980.20">
    <property type="entry name" value="Four-carbon acid sugar kinase, nucleotide binding domain"/>
    <property type="match status" value="1"/>
</dbReference>
<dbReference type="RefSeq" id="WP_053997946.1">
    <property type="nucleotide sequence ID" value="NZ_JXMU01000003.1"/>
</dbReference>
<keyword evidence="2" id="KW-0808">Transferase</keyword>
<dbReference type="InterPro" id="IPR050007">
    <property type="entry name" value="OtnK"/>
</dbReference>
<comment type="catalytic activity">
    <reaction evidence="8">
        <text>3-dehydro-D-erythronate + ATP = 3-dehydro-4-O-phospho-D-erythronate + ADP + H(+)</text>
        <dbReference type="Rhea" id="RHEA:52556"/>
        <dbReference type="ChEBI" id="CHEBI:15378"/>
        <dbReference type="ChEBI" id="CHEBI:30616"/>
        <dbReference type="ChEBI" id="CHEBI:57958"/>
        <dbReference type="ChEBI" id="CHEBI:136593"/>
        <dbReference type="ChEBI" id="CHEBI:456216"/>
        <dbReference type="EC" id="2.7.1.217"/>
    </reaction>
</comment>
<feature type="domain" description="Four-carbon acid sugar kinase nucleotide binding" evidence="14">
    <location>
        <begin position="250"/>
        <end position="403"/>
    </location>
</feature>
<evidence type="ECO:0000256" key="8">
    <source>
        <dbReference type="ARBA" id="ARBA00036346"/>
    </source>
</evidence>
<dbReference type="Pfam" id="PF17042">
    <property type="entry name" value="NBD_C"/>
    <property type="match status" value="1"/>
</dbReference>
<evidence type="ECO:0000259" key="13">
    <source>
        <dbReference type="Pfam" id="PF07005"/>
    </source>
</evidence>
<evidence type="ECO:0000256" key="11">
    <source>
        <dbReference type="ARBA" id="ARBA00039461"/>
    </source>
</evidence>
<sequence length="413" mass="43643">MLLGVIGDDFTGSSDIANTLSKQGMSVTQYSGIPAHNADATVEAGVVSLKTRTIPVQDAVAQSVAAAQWLLKQGCQQIFFKYCSTFDSTKEGNIGPVTEALADLLGEDKVVMCPAFPTAGRTIFQGHLFVADQLLSDSGMRNHPLTPMTDADLRRWLAYQTQWTVGHIPYADIATGAEHIEQKLAAAPKSMIITDAISDQHLHDIGTAVRGRKLLTGGSGLAIGLPDNFRRQGLIKATNNPWRGESGKAVILSGSCSIATREQVAIYRENGKAREITAAEVAEGTVSVAEIADWALAQETTPLIFSSADPEVVVAAQNKYGRERAACAIETFFGDLASQLADAGVSRIVTAGGETSGAVVLALKIDAMEIGPEIAAGVPAMRVTGRDLVIALKSGNFGQKDFFNRALGVLENG</sequence>
<dbReference type="InterPro" id="IPR042213">
    <property type="entry name" value="NBD_C_sf"/>
</dbReference>
<protein>
    <recommendedName>
        <fullName evidence="11">3-oxo-tetronate kinase</fullName>
        <ecNumber evidence="10">2.7.1.217</ecNumber>
    </recommendedName>
    <alternativeName>
        <fullName evidence="12">3-dehydrotetronate 4-kinase</fullName>
    </alternativeName>
</protein>
<keyword evidence="3" id="KW-0547">Nucleotide-binding</keyword>
<evidence type="ECO:0000256" key="9">
    <source>
        <dbReference type="ARBA" id="ARBA00037335"/>
    </source>
</evidence>
<comment type="function">
    <text evidence="9">Catalyzes the ATP-dependent phosphorylation of 3-oxo-tetronate to 3-oxo-tetronate 4-phosphate.</text>
</comment>
<evidence type="ECO:0000313" key="15">
    <source>
        <dbReference type="EMBL" id="KPB02329.1"/>
    </source>
</evidence>
<dbReference type="STRING" id="1514904.SU32_03470"/>
<feature type="domain" description="Four-carbon acid sugar kinase N-terminal" evidence="13">
    <location>
        <begin position="3"/>
        <end position="224"/>
    </location>
</feature>
<organism evidence="15 16">
    <name type="scientific">Ahrensia marina</name>
    <dbReference type="NCBI Taxonomy" id="1514904"/>
    <lineage>
        <taxon>Bacteria</taxon>
        <taxon>Pseudomonadati</taxon>
        <taxon>Pseudomonadota</taxon>
        <taxon>Alphaproteobacteria</taxon>
        <taxon>Hyphomicrobiales</taxon>
        <taxon>Ahrensiaceae</taxon>
        <taxon>Ahrensia</taxon>
    </lineage>
</organism>
<evidence type="ECO:0000256" key="2">
    <source>
        <dbReference type="ARBA" id="ARBA00022679"/>
    </source>
</evidence>
<evidence type="ECO:0000313" key="16">
    <source>
        <dbReference type="Proteomes" id="UP000038011"/>
    </source>
</evidence>
<dbReference type="InterPro" id="IPR010737">
    <property type="entry name" value="4-carb_acid_sugar_kinase_N"/>
</dbReference>
<evidence type="ECO:0000256" key="12">
    <source>
        <dbReference type="ARBA" id="ARBA00041377"/>
    </source>
</evidence>
<dbReference type="NCBIfam" id="NF043035">
    <property type="entry name" value="OxoTetrKin"/>
    <property type="match status" value="1"/>
</dbReference>
<dbReference type="AlphaFoldDB" id="A0A0M9GPG8"/>
<dbReference type="GO" id="GO:0016301">
    <property type="term" value="F:kinase activity"/>
    <property type="evidence" value="ECO:0007669"/>
    <property type="project" value="UniProtKB-KW"/>
</dbReference>
<keyword evidence="4" id="KW-0418">Kinase</keyword>
<dbReference type="InterPro" id="IPR031475">
    <property type="entry name" value="NBD_C"/>
</dbReference>
<dbReference type="OrthoDB" id="191465at2"/>
<dbReference type="Gene3D" id="3.40.50.10840">
    <property type="entry name" value="Putative sugar-binding, N-terminal domain"/>
    <property type="match status" value="1"/>
</dbReference>
<dbReference type="Pfam" id="PF07005">
    <property type="entry name" value="SBD_N"/>
    <property type="match status" value="1"/>
</dbReference>
<evidence type="ECO:0000256" key="3">
    <source>
        <dbReference type="ARBA" id="ARBA00022741"/>
    </source>
</evidence>
<accession>A0A0M9GPG8</accession>
<dbReference type="SUPFAM" id="SSF142764">
    <property type="entry name" value="YgbK-like"/>
    <property type="match status" value="1"/>
</dbReference>
<name>A0A0M9GPG8_9HYPH</name>
<dbReference type="Proteomes" id="UP000038011">
    <property type="component" value="Unassembled WGS sequence"/>
</dbReference>
<keyword evidence="5" id="KW-0067">ATP-binding</keyword>
<evidence type="ECO:0000259" key="14">
    <source>
        <dbReference type="Pfam" id="PF17042"/>
    </source>
</evidence>
<comment type="caution">
    <text evidence="15">The sequence shown here is derived from an EMBL/GenBank/DDBJ whole genome shotgun (WGS) entry which is preliminary data.</text>
</comment>
<dbReference type="EC" id="2.7.1.217" evidence="10"/>
<keyword evidence="16" id="KW-1185">Reference proteome</keyword>
<evidence type="ECO:0000256" key="4">
    <source>
        <dbReference type="ARBA" id="ARBA00022777"/>
    </source>
</evidence>
<evidence type="ECO:0000256" key="7">
    <source>
        <dbReference type="ARBA" id="ARBA00035898"/>
    </source>
</evidence>
<keyword evidence="6" id="KW-0119">Carbohydrate metabolism</keyword>
<reference evidence="15 16" key="1">
    <citation type="submission" date="2015-01" db="EMBL/GenBank/DDBJ databases">
        <title>Ahrensia donghaiensis sp. nov., a novel dimethylsulphoniopropionate-cleavage bacterium isolated from seawater and emended descriptions of the genus Ahrensia and Ahrensia kielensis.</title>
        <authorList>
            <person name="Liu J."/>
        </authorList>
    </citation>
    <scope>NUCLEOTIDE SEQUENCE [LARGE SCALE GENOMIC DNA]</scope>
    <source>
        <strain evidence="15 16">LZD062</strain>
    </source>
</reference>
<proteinExistence type="inferred from homology"/>
<evidence type="ECO:0000256" key="1">
    <source>
        <dbReference type="ARBA" id="ARBA00005715"/>
    </source>
</evidence>
<dbReference type="PATRIC" id="fig|1514904.3.peg.2404"/>
<evidence type="ECO:0000256" key="10">
    <source>
        <dbReference type="ARBA" id="ARBA00039095"/>
    </source>
</evidence>
<dbReference type="EMBL" id="JXMU01000003">
    <property type="protein sequence ID" value="KPB02329.1"/>
    <property type="molecule type" value="Genomic_DNA"/>
</dbReference>
<dbReference type="InterPro" id="IPR037051">
    <property type="entry name" value="4-carb_acid_sugar_kinase_N_sf"/>
</dbReference>